<evidence type="ECO:0000313" key="14">
    <source>
        <dbReference type="EMBL" id="CAB5032284.1"/>
    </source>
</evidence>
<name>A0A6J7APQ9_9ZZZZ</name>
<dbReference type="Gene3D" id="3.90.1260.10">
    <property type="entry name" value="Argininosuccinate synthetase, chain A, domain 2"/>
    <property type="match status" value="1"/>
</dbReference>
<dbReference type="InterPro" id="IPR018223">
    <property type="entry name" value="Arginosuc_synth_CS"/>
</dbReference>
<evidence type="ECO:0000256" key="6">
    <source>
        <dbReference type="ARBA" id="ARBA00022598"/>
    </source>
</evidence>
<dbReference type="NCBIfam" id="TIGR00032">
    <property type="entry name" value="argG"/>
    <property type="match status" value="1"/>
</dbReference>
<dbReference type="PANTHER" id="PTHR11587:SF2">
    <property type="entry name" value="ARGININOSUCCINATE SYNTHASE"/>
    <property type="match status" value="1"/>
</dbReference>
<dbReference type="FunFam" id="3.40.50.620:FF:000038">
    <property type="entry name" value="Argininosuccinate synthase"/>
    <property type="match status" value="1"/>
</dbReference>
<evidence type="ECO:0000256" key="2">
    <source>
        <dbReference type="ARBA" id="ARBA00011881"/>
    </source>
</evidence>
<dbReference type="FunFam" id="3.90.1260.10:FF:000007">
    <property type="entry name" value="Argininosuccinate synthase"/>
    <property type="match status" value="1"/>
</dbReference>
<dbReference type="GO" id="GO:0006526">
    <property type="term" value="P:L-arginine biosynthetic process"/>
    <property type="evidence" value="ECO:0007669"/>
    <property type="project" value="UniProtKB-UniPathway"/>
</dbReference>
<dbReference type="GO" id="GO:0005524">
    <property type="term" value="F:ATP binding"/>
    <property type="evidence" value="ECO:0007669"/>
    <property type="project" value="UniProtKB-KW"/>
</dbReference>
<dbReference type="EC" id="6.3.4.5" evidence="3"/>
<accession>A0A6J7APQ9</accession>
<keyword evidence="4" id="KW-0963">Cytoplasm</keyword>
<evidence type="ECO:0000259" key="11">
    <source>
        <dbReference type="Pfam" id="PF20979"/>
    </source>
</evidence>
<reference evidence="12" key="1">
    <citation type="submission" date="2020-05" db="EMBL/GenBank/DDBJ databases">
        <authorList>
            <person name="Chiriac C."/>
            <person name="Salcher M."/>
            <person name="Ghai R."/>
            <person name="Kavagutti S V."/>
        </authorList>
    </citation>
    <scope>NUCLEOTIDE SEQUENCE</scope>
</reference>
<organism evidence="12">
    <name type="scientific">freshwater metagenome</name>
    <dbReference type="NCBI Taxonomy" id="449393"/>
    <lineage>
        <taxon>unclassified sequences</taxon>
        <taxon>metagenomes</taxon>
        <taxon>ecological metagenomes</taxon>
    </lineage>
</organism>
<dbReference type="EMBL" id="CAFBLT010000003">
    <property type="protein sequence ID" value="CAB4883735.1"/>
    <property type="molecule type" value="Genomic_DNA"/>
</dbReference>
<dbReference type="AlphaFoldDB" id="A0A6J7APQ9"/>
<dbReference type="Gene3D" id="3.40.50.620">
    <property type="entry name" value="HUPs"/>
    <property type="match status" value="1"/>
</dbReference>
<dbReference type="EMBL" id="CAFABE010000125">
    <property type="protein sequence ID" value="CAB4834438.1"/>
    <property type="molecule type" value="Genomic_DNA"/>
</dbReference>
<dbReference type="HAMAP" id="MF_00005">
    <property type="entry name" value="Arg_succ_synth_type1"/>
    <property type="match status" value="1"/>
</dbReference>
<dbReference type="Gene3D" id="1.20.5.470">
    <property type="entry name" value="Single helix bin"/>
    <property type="match status" value="1"/>
</dbReference>
<dbReference type="GO" id="GO:0005737">
    <property type="term" value="C:cytoplasm"/>
    <property type="evidence" value="ECO:0007669"/>
    <property type="project" value="TreeGrafter"/>
</dbReference>
<evidence type="ECO:0000256" key="1">
    <source>
        <dbReference type="ARBA" id="ARBA00004967"/>
    </source>
</evidence>
<evidence type="ECO:0000256" key="5">
    <source>
        <dbReference type="ARBA" id="ARBA00022571"/>
    </source>
</evidence>
<evidence type="ECO:0000256" key="9">
    <source>
        <dbReference type="ARBA" id="ARBA00022840"/>
    </source>
</evidence>
<evidence type="ECO:0000256" key="7">
    <source>
        <dbReference type="ARBA" id="ARBA00022605"/>
    </source>
</evidence>
<keyword evidence="9" id="KW-0067">ATP-binding</keyword>
<dbReference type="GO" id="GO:0000050">
    <property type="term" value="P:urea cycle"/>
    <property type="evidence" value="ECO:0007669"/>
    <property type="project" value="TreeGrafter"/>
</dbReference>
<dbReference type="CDD" id="cd01999">
    <property type="entry name" value="ASS"/>
    <property type="match status" value="1"/>
</dbReference>
<feature type="domain" description="Arginosuccinate synthase-like N-terminal" evidence="10">
    <location>
        <begin position="4"/>
        <end position="169"/>
    </location>
</feature>
<keyword evidence="7" id="KW-0028">Amino-acid biosynthesis</keyword>
<dbReference type="GO" id="GO:0000053">
    <property type="term" value="P:argininosuccinate metabolic process"/>
    <property type="evidence" value="ECO:0007669"/>
    <property type="project" value="TreeGrafter"/>
</dbReference>
<keyword evidence="5" id="KW-0055">Arginine biosynthesis</keyword>
<dbReference type="PANTHER" id="PTHR11587">
    <property type="entry name" value="ARGININOSUCCINATE SYNTHASE"/>
    <property type="match status" value="1"/>
</dbReference>
<feature type="domain" description="Arginosuccinate synthase C-terminal" evidence="11">
    <location>
        <begin position="178"/>
        <end position="391"/>
    </location>
</feature>
<evidence type="ECO:0000256" key="3">
    <source>
        <dbReference type="ARBA" id="ARBA00012286"/>
    </source>
</evidence>
<comment type="subunit">
    <text evidence="2">Homotetramer.</text>
</comment>
<dbReference type="EMBL" id="CAFBPM010000031">
    <property type="protein sequence ID" value="CAB5032284.1"/>
    <property type="molecule type" value="Genomic_DNA"/>
</dbReference>
<evidence type="ECO:0000256" key="8">
    <source>
        <dbReference type="ARBA" id="ARBA00022741"/>
    </source>
</evidence>
<comment type="pathway">
    <text evidence="1">Amino-acid biosynthesis; L-arginine biosynthesis; L-arginine from L-ornithine and carbamoyl phosphate: step 2/3.</text>
</comment>
<dbReference type="InterPro" id="IPR014729">
    <property type="entry name" value="Rossmann-like_a/b/a_fold"/>
</dbReference>
<evidence type="ECO:0000313" key="13">
    <source>
        <dbReference type="EMBL" id="CAB4883735.1"/>
    </source>
</evidence>
<gene>
    <name evidence="12" type="ORF">UFOPK3164_01665</name>
    <name evidence="13" type="ORF">UFOPK3427_01809</name>
    <name evidence="14" type="ORF">UFOPK4112_01807</name>
</gene>
<sequence>MTDKIVLAYSGGLDTSVAVRWLIEHHDAEVIAVAVDVGQSTDSTGEDWEAIQQRAFAAGAVEAVVIDARNEMAEDYCVPAIAANARYEGKYPLVSALSRPVIVKHLVAEARRFGATAVAHGCTGKGNDQVRFEVGTRALAPDLDVIAPARLWGMTREDSVEYAAKWNIPIGQSKTKIYSIDENLWGRAIECGVIEDPWAKAPDDPYTLTRVTSSEDDEMVISFVAGVPVAVDNKTLSVADIIDEVGRRAGATGFGRIDMVENRRVGIKSREVYECPGALALIAAHADLEDLCLERDVHHEKLRLEPRWAELVYDGMWFSPLKEAIDAFMASTQTHVTGDVRLRFEPPGVMRIEGRRSPLALYDHGLATYDASDTFRHQDAEGFVRLWGLGVATWSAKQKSQEEGAS</sequence>
<dbReference type="InterPro" id="IPR001518">
    <property type="entry name" value="Arginosuc_synth"/>
</dbReference>
<evidence type="ECO:0000313" key="12">
    <source>
        <dbReference type="EMBL" id="CAB4834438.1"/>
    </source>
</evidence>
<protein>
    <recommendedName>
        <fullName evidence="3">argininosuccinate synthase</fullName>
        <ecNumber evidence="3">6.3.4.5</ecNumber>
    </recommendedName>
</protein>
<evidence type="ECO:0000256" key="4">
    <source>
        <dbReference type="ARBA" id="ARBA00022490"/>
    </source>
</evidence>
<proteinExistence type="inferred from homology"/>
<keyword evidence="6" id="KW-0436">Ligase</keyword>
<dbReference type="PROSITE" id="PS00564">
    <property type="entry name" value="ARGININOSUCCIN_SYN_1"/>
    <property type="match status" value="1"/>
</dbReference>
<evidence type="ECO:0000259" key="10">
    <source>
        <dbReference type="Pfam" id="PF00764"/>
    </source>
</evidence>
<dbReference type="SUPFAM" id="SSF69864">
    <property type="entry name" value="Argininosuccinate synthetase, C-terminal domain"/>
    <property type="match status" value="1"/>
</dbReference>
<dbReference type="NCBIfam" id="NF001770">
    <property type="entry name" value="PRK00509.1"/>
    <property type="match status" value="1"/>
</dbReference>
<dbReference type="Pfam" id="PF00764">
    <property type="entry name" value="Arginosuc_synth"/>
    <property type="match status" value="1"/>
</dbReference>
<dbReference type="UniPathway" id="UPA00068">
    <property type="reaction ID" value="UER00113"/>
</dbReference>
<dbReference type="PROSITE" id="PS00565">
    <property type="entry name" value="ARGININOSUCCIN_SYN_2"/>
    <property type="match status" value="1"/>
</dbReference>
<dbReference type="InterPro" id="IPR048267">
    <property type="entry name" value="Arginosuc_syn_N"/>
</dbReference>
<dbReference type="InterPro" id="IPR023434">
    <property type="entry name" value="Arginosuc_synth_type_1_subfam"/>
</dbReference>
<dbReference type="InterPro" id="IPR024074">
    <property type="entry name" value="AS_cat/multimer_dom_body"/>
</dbReference>
<dbReference type="GO" id="GO:0004055">
    <property type="term" value="F:argininosuccinate synthase activity"/>
    <property type="evidence" value="ECO:0007669"/>
    <property type="project" value="UniProtKB-EC"/>
</dbReference>
<dbReference type="SUPFAM" id="SSF52402">
    <property type="entry name" value="Adenine nucleotide alpha hydrolases-like"/>
    <property type="match status" value="1"/>
</dbReference>
<dbReference type="Pfam" id="PF20979">
    <property type="entry name" value="Arginosuc_syn_C"/>
    <property type="match status" value="1"/>
</dbReference>
<keyword evidence="8" id="KW-0547">Nucleotide-binding</keyword>
<dbReference type="InterPro" id="IPR048268">
    <property type="entry name" value="Arginosuc_syn_C"/>
</dbReference>